<gene>
    <name evidence="1" type="ORF">NON19_07100</name>
</gene>
<protein>
    <submittedName>
        <fullName evidence="1">Uncharacterized protein</fullName>
    </submittedName>
</protein>
<organism evidence="1 2">
    <name type="scientific">Streptantibioticus rubrisoli</name>
    <dbReference type="NCBI Taxonomy" id="1387313"/>
    <lineage>
        <taxon>Bacteria</taxon>
        <taxon>Bacillati</taxon>
        <taxon>Actinomycetota</taxon>
        <taxon>Actinomycetes</taxon>
        <taxon>Kitasatosporales</taxon>
        <taxon>Streptomycetaceae</taxon>
        <taxon>Streptantibioticus</taxon>
    </lineage>
</organism>
<dbReference type="Proteomes" id="UP001206206">
    <property type="component" value="Unassembled WGS sequence"/>
</dbReference>
<reference evidence="1 2" key="1">
    <citation type="submission" date="2022-06" db="EMBL/GenBank/DDBJ databases">
        <title>Draft genome sequence of type strain Streptomyces rubrisoli DSM 42083.</title>
        <authorList>
            <person name="Duangmal K."/>
            <person name="Klaysubun C."/>
        </authorList>
    </citation>
    <scope>NUCLEOTIDE SEQUENCE [LARGE SCALE GENOMIC DNA]</scope>
    <source>
        <strain evidence="1 2">DSM 42083</strain>
    </source>
</reference>
<dbReference type="EMBL" id="JANFNH010000004">
    <property type="protein sequence ID" value="MCQ4041800.1"/>
    <property type="molecule type" value="Genomic_DNA"/>
</dbReference>
<sequence>MKAAAIGIRSVGSSSGLGAATEDALARASMAAAELVLPYYLVCGTRYDGGAQAQLAARQGLDALGVGRACSYRVAEGGASALALLARVAGHLITDATLRQGLVMAPTTGGTAAVLLAEQNWPHNRVRSVVTGRDTDDRELDRLIGRALREAGTAWSRIDRVALHTETPALERRFRERFGCHGTRIIECGRPTGVLMTLQRVIEDQHPLGTRVLAVSLEPGRPARPWWSARRSAGGFGDVPSSIVCGPTAAGRAVLRAPSGRYRTAADFTPTGGVSSPNPRICGGMGQDHRPWDRYTGWTCRTSGSWTRAHG</sequence>
<name>A0ABT1P8W4_9ACTN</name>
<dbReference type="RefSeq" id="WP_255925797.1">
    <property type="nucleotide sequence ID" value="NZ_JANFNH010000004.1"/>
</dbReference>
<comment type="caution">
    <text evidence="1">The sequence shown here is derived from an EMBL/GenBank/DDBJ whole genome shotgun (WGS) entry which is preliminary data.</text>
</comment>
<evidence type="ECO:0000313" key="2">
    <source>
        <dbReference type="Proteomes" id="UP001206206"/>
    </source>
</evidence>
<keyword evidence="2" id="KW-1185">Reference proteome</keyword>
<proteinExistence type="predicted"/>
<evidence type="ECO:0000313" key="1">
    <source>
        <dbReference type="EMBL" id="MCQ4041800.1"/>
    </source>
</evidence>
<accession>A0ABT1P8W4</accession>